<accession>A0ABT6KPX1</accession>
<dbReference type="RefSeq" id="WP_322134126.1">
    <property type="nucleotide sequence ID" value="NZ_CP085036.1"/>
</dbReference>
<dbReference type="EMBL" id="JARXVQ010000001">
    <property type="protein sequence ID" value="MDH6181825.1"/>
    <property type="molecule type" value="Genomic_DNA"/>
</dbReference>
<comment type="caution">
    <text evidence="1">The sequence shown here is derived from an EMBL/GenBank/DDBJ whole genome shotgun (WGS) entry which is preliminary data.</text>
</comment>
<dbReference type="Proteomes" id="UP001160142">
    <property type="component" value="Unassembled WGS sequence"/>
</dbReference>
<gene>
    <name evidence="1" type="ORF">M2152_002007</name>
</gene>
<sequence length="107" mass="12171">MKQPVPLDTNFRVPVRVSIPQPLYKAVNARYGDATPEFLARVIERALVVQQPTEKPARKRRVRVTPELVALVLEMHGNRARTIEIARTVDLSKASILRILRDHGRQA</sequence>
<evidence type="ECO:0000313" key="2">
    <source>
        <dbReference type="Proteomes" id="UP001160142"/>
    </source>
</evidence>
<proteinExistence type="predicted"/>
<keyword evidence="2" id="KW-1185">Reference proteome</keyword>
<reference evidence="1 2" key="1">
    <citation type="submission" date="2023-04" db="EMBL/GenBank/DDBJ databases">
        <title>Genome Encyclopedia of Bacteria and Archaea VI: Functional Genomics of Type Strains.</title>
        <authorList>
            <person name="Whitman W."/>
        </authorList>
    </citation>
    <scope>NUCLEOTIDE SEQUENCE [LARGE SCALE GENOMIC DNA]</scope>
    <source>
        <strain evidence="1 2">SG_E_30_P1</strain>
    </source>
</reference>
<evidence type="ECO:0000313" key="1">
    <source>
        <dbReference type="EMBL" id="MDH6181825.1"/>
    </source>
</evidence>
<organism evidence="1 2">
    <name type="scientific">Antiquaquibacter oligotrophicus</name>
    <dbReference type="NCBI Taxonomy" id="2880260"/>
    <lineage>
        <taxon>Bacteria</taxon>
        <taxon>Bacillati</taxon>
        <taxon>Actinomycetota</taxon>
        <taxon>Actinomycetes</taxon>
        <taxon>Micrococcales</taxon>
        <taxon>Microbacteriaceae</taxon>
        <taxon>Antiquaquibacter</taxon>
    </lineage>
</organism>
<protein>
    <submittedName>
        <fullName evidence="1">Uncharacterized protein</fullName>
    </submittedName>
</protein>
<name>A0ABT6KPX1_9MICO</name>